<evidence type="ECO:0000313" key="3">
    <source>
        <dbReference type="Proteomes" id="UP000602381"/>
    </source>
</evidence>
<evidence type="ECO:0000256" key="1">
    <source>
        <dbReference type="SAM" id="Phobius"/>
    </source>
</evidence>
<keyword evidence="3" id="KW-1185">Reference proteome</keyword>
<gene>
    <name evidence="2" type="ORF">GCM10007972_18720</name>
</gene>
<reference evidence="3" key="1">
    <citation type="journal article" date="2019" name="Int. J. Syst. Evol. Microbiol.">
        <title>The Global Catalogue of Microorganisms (GCM) 10K type strain sequencing project: providing services to taxonomists for standard genome sequencing and annotation.</title>
        <authorList>
            <consortium name="The Broad Institute Genomics Platform"/>
            <consortium name="The Broad Institute Genome Sequencing Center for Infectious Disease"/>
            <person name="Wu L."/>
            <person name="Ma J."/>
        </authorList>
    </citation>
    <scope>NUCLEOTIDE SEQUENCE [LARGE SCALE GENOMIC DNA]</scope>
    <source>
        <strain evidence="3">JCM 17843</strain>
    </source>
</reference>
<dbReference type="EMBL" id="BMOV01000006">
    <property type="protein sequence ID" value="GGO12995.1"/>
    <property type="molecule type" value="Genomic_DNA"/>
</dbReference>
<organism evidence="2 3">
    <name type="scientific">Iodidimonas muriae</name>
    <dbReference type="NCBI Taxonomy" id="261467"/>
    <lineage>
        <taxon>Bacteria</taxon>
        <taxon>Pseudomonadati</taxon>
        <taxon>Pseudomonadota</taxon>
        <taxon>Alphaproteobacteria</taxon>
        <taxon>Iodidimonadales</taxon>
        <taxon>Iodidimonadaceae</taxon>
        <taxon>Iodidimonas</taxon>
    </lineage>
</organism>
<dbReference type="Proteomes" id="UP000602381">
    <property type="component" value="Unassembled WGS sequence"/>
</dbReference>
<keyword evidence="1" id="KW-0812">Transmembrane</keyword>
<evidence type="ECO:0008006" key="4">
    <source>
        <dbReference type="Google" id="ProtNLM"/>
    </source>
</evidence>
<evidence type="ECO:0000313" key="2">
    <source>
        <dbReference type="EMBL" id="GGO12995.1"/>
    </source>
</evidence>
<keyword evidence="1" id="KW-0472">Membrane</keyword>
<name>A0ABQ2LFY8_9PROT</name>
<feature type="transmembrane region" description="Helical" evidence="1">
    <location>
        <begin position="50"/>
        <end position="67"/>
    </location>
</feature>
<comment type="caution">
    <text evidence="2">The sequence shown here is derived from an EMBL/GenBank/DDBJ whole genome shotgun (WGS) entry which is preliminary data.</text>
</comment>
<feature type="transmembrane region" description="Helical" evidence="1">
    <location>
        <begin position="21"/>
        <end position="44"/>
    </location>
</feature>
<dbReference type="RefSeq" id="WP_188873829.1">
    <property type="nucleotide sequence ID" value="NZ_BMOV01000006.1"/>
</dbReference>
<sequence length="71" mass="7409">MASPDPDEPSKMHDNTPQGGDFTLIGVLLFAGLMIGASIGGFIFYAPVPGALIGASIGLGYALFSHWKQSR</sequence>
<proteinExistence type="predicted"/>
<protein>
    <recommendedName>
        <fullName evidence="4">XapX domain-containing protein</fullName>
    </recommendedName>
</protein>
<keyword evidence="1" id="KW-1133">Transmembrane helix</keyword>
<accession>A0ABQ2LFY8</accession>